<dbReference type="GO" id="GO:0015937">
    <property type="term" value="P:coenzyme A biosynthetic process"/>
    <property type="evidence" value="ECO:0007669"/>
    <property type="project" value="TreeGrafter"/>
</dbReference>
<keyword evidence="2" id="KW-1185">Reference proteome</keyword>
<protein>
    <submittedName>
        <fullName evidence="1">Uncharacterized protein</fullName>
    </submittedName>
</protein>
<evidence type="ECO:0000313" key="1">
    <source>
        <dbReference type="EMBL" id="KAJ5225279.1"/>
    </source>
</evidence>
<comment type="caution">
    <text evidence="1">The sequence shown here is derived from an EMBL/GenBank/DDBJ whole genome shotgun (WGS) entry which is preliminary data.</text>
</comment>
<dbReference type="AlphaFoldDB" id="A0A9W9NV63"/>
<dbReference type="Proteomes" id="UP001150941">
    <property type="component" value="Unassembled WGS sequence"/>
</dbReference>
<sequence>MASRAAAALFLLPPPPSFSLAEVKVSFEQPLSDVLSRLGQSVRGTDKIAILDIALAVPTLHSASNKPQAKIFPPLQHYLASFYTLIGAIATARDIELDSPGGLDIRVVFLDQPTSSQDVSYTGSHFETGPIVSLQTIASSGRQWDQIFYLGNTAGQELRPLFWEASRKRPEVQQYRKPPPYLVPGIEPIGPNSPDRERILTIGVTGDELLKKKKYAECLESWEQRYQSTAAFLSAIMDFTGNKNLEVERTRTADGRGQVVLLQVQPYLRFKFEEFFDVCGPTATDEEITALVLSKETQAGGAFVNSERAKKGWHTLAVFEVDVLHSGRGHGYQ</sequence>
<evidence type="ECO:0000313" key="2">
    <source>
        <dbReference type="Proteomes" id="UP001150941"/>
    </source>
</evidence>
<reference evidence="1" key="1">
    <citation type="submission" date="2022-11" db="EMBL/GenBank/DDBJ databases">
        <authorList>
            <person name="Petersen C."/>
        </authorList>
    </citation>
    <scope>NUCLEOTIDE SEQUENCE</scope>
    <source>
        <strain evidence="1">IBT 19713</strain>
    </source>
</reference>
<proteinExistence type="predicted"/>
<dbReference type="GeneID" id="83203103"/>
<accession>A0A9W9NV63</accession>
<dbReference type="PANTHER" id="PTHR10695">
    <property type="entry name" value="DEPHOSPHO-COA KINASE-RELATED"/>
    <property type="match status" value="1"/>
</dbReference>
<dbReference type="PANTHER" id="PTHR10695:SF46">
    <property type="entry name" value="BIFUNCTIONAL COENZYME A SYNTHASE-RELATED"/>
    <property type="match status" value="1"/>
</dbReference>
<dbReference type="Gene3D" id="3.40.50.620">
    <property type="entry name" value="HUPs"/>
    <property type="match status" value="1"/>
</dbReference>
<gene>
    <name evidence="1" type="ORF">N7468_006504</name>
</gene>
<dbReference type="EMBL" id="JAPQKS010000005">
    <property type="protein sequence ID" value="KAJ5225279.1"/>
    <property type="molecule type" value="Genomic_DNA"/>
</dbReference>
<name>A0A9W9NV63_9EURO</name>
<dbReference type="InterPro" id="IPR014729">
    <property type="entry name" value="Rossmann-like_a/b/a_fold"/>
</dbReference>
<dbReference type="RefSeq" id="XP_058328690.1">
    <property type="nucleotide sequence ID" value="XM_058475800.1"/>
</dbReference>
<dbReference type="GO" id="GO:0004140">
    <property type="term" value="F:dephospho-CoA kinase activity"/>
    <property type="evidence" value="ECO:0007669"/>
    <property type="project" value="TreeGrafter"/>
</dbReference>
<organism evidence="1 2">
    <name type="scientific">Penicillium chermesinum</name>
    <dbReference type="NCBI Taxonomy" id="63820"/>
    <lineage>
        <taxon>Eukaryota</taxon>
        <taxon>Fungi</taxon>
        <taxon>Dikarya</taxon>
        <taxon>Ascomycota</taxon>
        <taxon>Pezizomycotina</taxon>
        <taxon>Eurotiomycetes</taxon>
        <taxon>Eurotiomycetidae</taxon>
        <taxon>Eurotiales</taxon>
        <taxon>Aspergillaceae</taxon>
        <taxon>Penicillium</taxon>
    </lineage>
</organism>
<reference evidence="1" key="2">
    <citation type="journal article" date="2023" name="IMA Fungus">
        <title>Comparative genomic study of the Penicillium genus elucidates a diverse pangenome and 15 lateral gene transfer events.</title>
        <authorList>
            <person name="Petersen C."/>
            <person name="Sorensen T."/>
            <person name="Nielsen M.R."/>
            <person name="Sondergaard T.E."/>
            <person name="Sorensen J.L."/>
            <person name="Fitzpatrick D.A."/>
            <person name="Frisvad J.C."/>
            <person name="Nielsen K.L."/>
        </authorList>
    </citation>
    <scope>NUCLEOTIDE SEQUENCE</scope>
    <source>
        <strain evidence="1">IBT 19713</strain>
    </source>
</reference>
<dbReference type="OrthoDB" id="330671at2759"/>